<dbReference type="InterPro" id="IPR050739">
    <property type="entry name" value="MFP"/>
</dbReference>
<name>A0A1I5F0T7_9HYPH</name>
<keyword evidence="3" id="KW-0812">Transmembrane</keyword>
<feature type="domain" description="p-hydroxybenzoic acid efflux pump subunit AaeA-like beta-barrel" evidence="5">
    <location>
        <begin position="270"/>
        <end position="363"/>
    </location>
</feature>
<dbReference type="EMBL" id="FOVR01000003">
    <property type="protein sequence ID" value="SFO17216.1"/>
    <property type="molecule type" value="Genomic_DNA"/>
</dbReference>
<dbReference type="Gene3D" id="2.40.50.100">
    <property type="match status" value="1"/>
</dbReference>
<dbReference type="SUPFAM" id="SSF111369">
    <property type="entry name" value="HlyD-like secretion proteins"/>
    <property type="match status" value="3"/>
</dbReference>
<feature type="transmembrane region" description="Helical" evidence="3">
    <location>
        <begin position="31"/>
        <end position="51"/>
    </location>
</feature>
<keyword evidence="1" id="KW-0175">Coiled coil</keyword>
<evidence type="ECO:0000256" key="3">
    <source>
        <dbReference type="SAM" id="Phobius"/>
    </source>
</evidence>
<evidence type="ECO:0000259" key="4">
    <source>
        <dbReference type="Pfam" id="PF25917"/>
    </source>
</evidence>
<reference evidence="6 7" key="1">
    <citation type="submission" date="2016-10" db="EMBL/GenBank/DDBJ databases">
        <authorList>
            <person name="de Groot N.N."/>
        </authorList>
    </citation>
    <scope>NUCLEOTIDE SEQUENCE [LARGE SCALE GENOMIC DNA]</scope>
    <source>
        <strain evidence="6 7">CGMCC 1.9157</strain>
    </source>
</reference>
<dbReference type="InterPro" id="IPR058625">
    <property type="entry name" value="MdtA-like_BSH"/>
</dbReference>
<dbReference type="InterPro" id="IPR058634">
    <property type="entry name" value="AaeA-lik-b-barrel"/>
</dbReference>
<feature type="region of interest" description="Disordered" evidence="2">
    <location>
        <begin position="1"/>
        <end position="24"/>
    </location>
</feature>
<dbReference type="Gene3D" id="1.10.287.470">
    <property type="entry name" value="Helix hairpin bin"/>
    <property type="match status" value="2"/>
</dbReference>
<dbReference type="RefSeq" id="WP_090071203.1">
    <property type="nucleotide sequence ID" value="NZ_FOVR01000003.1"/>
</dbReference>
<feature type="coiled-coil region" evidence="1">
    <location>
        <begin position="109"/>
        <end position="157"/>
    </location>
</feature>
<dbReference type="OrthoDB" id="9811754at2"/>
<dbReference type="Gene3D" id="2.40.30.170">
    <property type="match status" value="1"/>
</dbReference>
<evidence type="ECO:0000313" key="6">
    <source>
        <dbReference type="EMBL" id="SFO17216.1"/>
    </source>
</evidence>
<dbReference type="PANTHER" id="PTHR30386:SF24">
    <property type="entry name" value="MULTIDRUG RESISTANCE EFFLUX PUMP"/>
    <property type="match status" value="1"/>
</dbReference>
<evidence type="ECO:0000256" key="1">
    <source>
        <dbReference type="SAM" id="Coils"/>
    </source>
</evidence>
<protein>
    <submittedName>
        <fullName evidence="6">Membrane fusion protein, multidrug efflux system</fullName>
    </submittedName>
</protein>
<dbReference type="PANTHER" id="PTHR30386">
    <property type="entry name" value="MEMBRANE FUSION SUBUNIT OF EMRAB-TOLC MULTIDRUG EFFLUX PUMP"/>
    <property type="match status" value="1"/>
</dbReference>
<dbReference type="Proteomes" id="UP000199236">
    <property type="component" value="Unassembled WGS sequence"/>
</dbReference>
<dbReference type="STRING" id="655353.SAMN04488056_103432"/>
<evidence type="ECO:0000259" key="5">
    <source>
        <dbReference type="Pfam" id="PF25963"/>
    </source>
</evidence>
<keyword evidence="3" id="KW-1133">Transmembrane helix</keyword>
<feature type="coiled-coil region" evidence="1">
    <location>
        <begin position="182"/>
        <end position="237"/>
    </location>
</feature>
<evidence type="ECO:0000313" key="7">
    <source>
        <dbReference type="Proteomes" id="UP000199236"/>
    </source>
</evidence>
<feature type="domain" description="Multidrug resistance protein MdtA-like barrel-sandwich hybrid" evidence="4">
    <location>
        <begin position="72"/>
        <end position="261"/>
    </location>
</feature>
<keyword evidence="7" id="KW-1185">Reference proteome</keyword>
<dbReference type="GO" id="GO:0055085">
    <property type="term" value="P:transmembrane transport"/>
    <property type="evidence" value="ECO:0007669"/>
    <property type="project" value="InterPro"/>
</dbReference>
<dbReference type="Pfam" id="PF25917">
    <property type="entry name" value="BSH_RND"/>
    <property type="match status" value="1"/>
</dbReference>
<sequence length="370" mass="39840">MSAEKSPADPAQREERAPSGQSRPGAKRRTIFKVIGLAVLVVAAWLGYEWWTVGRFVESTDDAYVRADIITYSAEVSGSVQSIPIEDNRPVKKGDLLVRIDDTAYLAKQDQAKAGLASAEAALANLDEQIGLQHTQVMSAEADLSSAKAQLTFARANAERGRRLLAKGSATRVTVEQNDMNLEAAEAAFNKASAALKLAKGQFDVLASQRQQRLASVSDAQATLKLAKNDLAHVEIRAGYDGVIGNRGIDQGEYVTTGTRLLSLVPLQDIYVEANFKETQVRHFREGMKVSVSADMLGGIELKGHIDSLSPATGSEFALMAPQNATGNFTKIVQRIPVKILIDTPDTGEAPALRPGTSVVVEVDTHQDED</sequence>
<gene>
    <name evidence="6" type="ORF">SAMN04488056_103432</name>
</gene>
<dbReference type="AlphaFoldDB" id="A0A1I5F0T7"/>
<proteinExistence type="predicted"/>
<organism evidence="6 7">
    <name type="scientific">Cohaesibacter marisflavi</name>
    <dbReference type="NCBI Taxonomy" id="655353"/>
    <lineage>
        <taxon>Bacteria</taxon>
        <taxon>Pseudomonadati</taxon>
        <taxon>Pseudomonadota</taxon>
        <taxon>Alphaproteobacteria</taxon>
        <taxon>Hyphomicrobiales</taxon>
        <taxon>Cohaesibacteraceae</taxon>
    </lineage>
</organism>
<dbReference type="Pfam" id="PF25963">
    <property type="entry name" value="Beta-barrel_AAEA"/>
    <property type="match status" value="1"/>
</dbReference>
<keyword evidence="3" id="KW-0472">Membrane</keyword>
<evidence type="ECO:0000256" key="2">
    <source>
        <dbReference type="SAM" id="MobiDB-lite"/>
    </source>
</evidence>
<accession>A0A1I5F0T7</accession>